<dbReference type="Proteomes" id="UP000187609">
    <property type="component" value="Unassembled WGS sequence"/>
</dbReference>
<accession>A0A1J6IN71</accession>
<proteinExistence type="predicted"/>
<name>A0A1J6IN71_NICAT</name>
<dbReference type="Gramene" id="OIS99166">
    <property type="protein sequence ID" value="OIS99166"/>
    <property type="gene ID" value="A4A49_10789"/>
</dbReference>
<dbReference type="AlphaFoldDB" id="A0A1J6IN71"/>
<reference evidence="1" key="1">
    <citation type="submission" date="2016-11" db="EMBL/GenBank/DDBJ databases">
        <title>The genome of Nicotiana attenuata.</title>
        <authorList>
            <person name="Xu S."/>
            <person name="Brockmoeller T."/>
            <person name="Gaquerel E."/>
            <person name="Navarro A."/>
            <person name="Kuhl H."/>
            <person name="Gase K."/>
            <person name="Ling Z."/>
            <person name="Zhou W."/>
            <person name="Kreitzer C."/>
            <person name="Stanke M."/>
            <person name="Tang H."/>
            <person name="Lyons E."/>
            <person name="Pandey P."/>
            <person name="Pandey S.P."/>
            <person name="Timmermann B."/>
            <person name="Baldwin I.T."/>
        </authorList>
    </citation>
    <scope>NUCLEOTIDE SEQUENCE [LARGE SCALE GENOMIC DNA]</scope>
    <source>
        <strain evidence="1">UT</strain>
    </source>
</reference>
<protein>
    <submittedName>
        <fullName evidence="1">Uncharacterized protein</fullName>
    </submittedName>
</protein>
<gene>
    <name evidence="1" type="ORF">A4A49_10789</name>
</gene>
<evidence type="ECO:0000313" key="1">
    <source>
        <dbReference type="EMBL" id="OIS99166.1"/>
    </source>
</evidence>
<dbReference type="EMBL" id="MJEQ01037190">
    <property type="protein sequence ID" value="OIS99166.1"/>
    <property type="molecule type" value="Genomic_DNA"/>
</dbReference>
<organism evidence="1 2">
    <name type="scientific">Nicotiana attenuata</name>
    <name type="common">Coyote tobacco</name>
    <dbReference type="NCBI Taxonomy" id="49451"/>
    <lineage>
        <taxon>Eukaryota</taxon>
        <taxon>Viridiplantae</taxon>
        <taxon>Streptophyta</taxon>
        <taxon>Embryophyta</taxon>
        <taxon>Tracheophyta</taxon>
        <taxon>Spermatophyta</taxon>
        <taxon>Magnoliopsida</taxon>
        <taxon>eudicotyledons</taxon>
        <taxon>Gunneridae</taxon>
        <taxon>Pentapetalae</taxon>
        <taxon>asterids</taxon>
        <taxon>lamiids</taxon>
        <taxon>Solanales</taxon>
        <taxon>Solanaceae</taxon>
        <taxon>Nicotianoideae</taxon>
        <taxon>Nicotianeae</taxon>
        <taxon>Nicotiana</taxon>
    </lineage>
</organism>
<evidence type="ECO:0000313" key="2">
    <source>
        <dbReference type="Proteomes" id="UP000187609"/>
    </source>
</evidence>
<sequence>MFFLVIDIIDVPAGEQKTAASEIFSYLTDWIATVDLHKFSTITPPPQLHLKKPTAFSIRTYGSNQRRRRKWV</sequence>
<comment type="caution">
    <text evidence="1">The sequence shown here is derived from an EMBL/GenBank/DDBJ whole genome shotgun (WGS) entry which is preliminary data.</text>
</comment>
<keyword evidence="2" id="KW-1185">Reference proteome</keyword>